<name>A0AAW8NB28_PSEOX</name>
<accession>A0AAW8NB28</accession>
<keyword evidence="1" id="KW-0472">Membrane</keyword>
<proteinExistence type="predicted"/>
<organism evidence="2 3">
    <name type="scientific">Pseudarthrobacter oxydans</name>
    <name type="common">Arthrobacter oxydans</name>
    <dbReference type="NCBI Taxonomy" id="1671"/>
    <lineage>
        <taxon>Bacteria</taxon>
        <taxon>Bacillati</taxon>
        <taxon>Actinomycetota</taxon>
        <taxon>Actinomycetes</taxon>
        <taxon>Micrococcales</taxon>
        <taxon>Micrococcaceae</taxon>
        <taxon>Pseudarthrobacter</taxon>
    </lineage>
</organism>
<keyword evidence="1" id="KW-1133">Transmembrane helix</keyword>
<comment type="caution">
    <text evidence="2">The sequence shown here is derived from an EMBL/GenBank/DDBJ whole genome shotgun (WGS) entry which is preliminary data.</text>
</comment>
<dbReference type="EMBL" id="JAVDWN010000010">
    <property type="protein sequence ID" value="MDR7164818.1"/>
    <property type="molecule type" value="Genomic_DNA"/>
</dbReference>
<reference evidence="2" key="1">
    <citation type="submission" date="2023-07" db="EMBL/GenBank/DDBJ databases">
        <title>Sorghum-associated microbial communities from plants grown in Nebraska, USA.</title>
        <authorList>
            <person name="Schachtman D."/>
        </authorList>
    </citation>
    <scope>NUCLEOTIDE SEQUENCE</scope>
    <source>
        <strain evidence="2">BE261</strain>
    </source>
</reference>
<evidence type="ECO:0000256" key="1">
    <source>
        <dbReference type="SAM" id="Phobius"/>
    </source>
</evidence>
<dbReference type="AlphaFoldDB" id="A0AAW8NB28"/>
<feature type="transmembrane region" description="Helical" evidence="1">
    <location>
        <begin position="6"/>
        <end position="28"/>
    </location>
</feature>
<protein>
    <submittedName>
        <fullName evidence="2">Uncharacterized protein</fullName>
    </submittedName>
</protein>
<sequence>MSITDAVGLALLLAPIWFPLLAVACILLPNRNTTTK</sequence>
<evidence type="ECO:0000313" key="3">
    <source>
        <dbReference type="Proteomes" id="UP001262032"/>
    </source>
</evidence>
<gene>
    <name evidence="2" type="ORF">J2X12_002856</name>
</gene>
<dbReference type="Proteomes" id="UP001262032">
    <property type="component" value="Unassembled WGS sequence"/>
</dbReference>
<evidence type="ECO:0000313" key="2">
    <source>
        <dbReference type="EMBL" id="MDR7164818.1"/>
    </source>
</evidence>
<keyword evidence="1" id="KW-0812">Transmembrane</keyword>